<feature type="compositionally biased region" description="Polar residues" evidence="1">
    <location>
        <begin position="36"/>
        <end position="45"/>
    </location>
</feature>
<evidence type="ECO:0000313" key="4">
    <source>
        <dbReference type="Proteomes" id="UP000619260"/>
    </source>
</evidence>
<comment type="caution">
    <text evidence="3">The sequence shown here is derived from an EMBL/GenBank/DDBJ whole genome shotgun (WGS) entry which is preliminary data.</text>
</comment>
<evidence type="ECO:0000256" key="1">
    <source>
        <dbReference type="SAM" id="MobiDB-lite"/>
    </source>
</evidence>
<evidence type="ECO:0000256" key="2">
    <source>
        <dbReference type="SAM" id="SignalP"/>
    </source>
</evidence>
<proteinExistence type="predicted"/>
<keyword evidence="2" id="KW-0732">Signal</keyword>
<gene>
    <name evidence="3" type="ORF">Val02_81330</name>
</gene>
<feature type="signal peptide" evidence="2">
    <location>
        <begin position="1"/>
        <end position="21"/>
    </location>
</feature>
<accession>A0A8J3YVH0</accession>
<feature type="compositionally biased region" description="Low complexity" evidence="1">
    <location>
        <begin position="61"/>
        <end position="71"/>
    </location>
</feature>
<dbReference type="Proteomes" id="UP000619260">
    <property type="component" value="Unassembled WGS sequence"/>
</dbReference>
<feature type="region of interest" description="Disordered" evidence="1">
    <location>
        <begin position="26"/>
        <end position="94"/>
    </location>
</feature>
<keyword evidence="4" id="KW-1185">Reference proteome</keyword>
<dbReference type="PROSITE" id="PS51257">
    <property type="entry name" value="PROKAR_LIPOPROTEIN"/>
    <property type="match status" value="1"/>
</dbReference>
<evidence type="ECO:0008006" key="5">
    <source>
        <dbReference type="Google" id="ProtNLM"/>
    </source>
</evidence>
<dbReference type="EMBL" id="BOPF01000046">
    <property type="protein sequence ID" value="GIJ51247.1"/>
    <property type="molecule type" value="Genomic_DNA"/>
</dbReference>
<feature type="chain" id="PRO_5038425421" description="DUF4232 domain-containing protein" evidence="2">
    <location>
        <begin position="22"/>
        <end position="223"/>
    </location>
</feature>
<name>A0A8J3YVH0_9ACTN</name>
<protein>
    <recommendedName>
        <fullName evidence="5">DUF4232 domain-containing protein</fullName>
    </recommendedName>
</protein>
<evidence type="ECO:0000313" key="3">
    <source>
        <dbReference type="EMBL" id="GIJ51247.1"/>
    </source>
</evidence>
<feature type="compositionally biased region" description="Low complexity" evidence="1">
    <location>
        <begin position="81"/>
        <end position="92"/>
    </location>
</feature>
<organism evidence="3 4">
    <name type="scientific">Virgisporangium aliadipatigenens</name>
    <dbReference type="NCBI Taxonomy" id="741659"/>
    <lineage>
        <taxon>Bacteria</taxon>
        <taxon>Bacillati</taxon>
        <taxon>Actinomycetota</taxon>
        <taxon>Actinomycetes</taxon>
        <taxon>Micromonosporales</taxon>
        <taxon>Micromonosporaceae</taxon>
        <taxon>Virgisporangium</taxon>
    </lineage>
</organism>
<dbReference type="AlphaFoldDB" id="A0A8J3YVH0"/>
<reference evidence="3" key="1">
    <citation type="submission" date="2021-01" db="EMBL/GenBank/DDBJ databases">
        <title>Whole genome shotgun sequence of Virgisporangium aliadipatigenens NBRC 105644.</title>
        <authorList>
            <person name="Komaki H."/>
            <person name="Tamura T."/>
        </authorList>
    </citation>
    <scope>NUCLEOTIDE SEQUENCE</scope>
    <source>
        <strain evidence="3">NBRC 105644</strain>
    </source>
</reference>
<sequence length="223" mass="23033">MYWRRRALVAGTVAVVVLAVAYSCSGGDEKDGRQGATGNKTSASADPNGQTQGPPGPPAVVPSAGEATGGPPVAGGGNGGNASASNRPAGAGDLCSDAEVQVTASVDKPSVRQGEHAQLTLRVKNISGRTCSRDVGADMTELWIADSNDDTKKQWSSDLCENRTGEGMTSFASGHELPFTVDWNGKITSQGCDNRPYLSPGTYQVYARVGTKRSNPTTLTVTT</sequence>